<evidence type="ECO:0008006" key="4">
    <source>
        <dbReference type="Google" id="ProtNLM"/>
    </source>
</evidence>
<dbReference type="AlphaFoldDB" id="A0A1F2WKA5"/>
<name>A0A1F2WKA5_9ACTN</name>
<evidence type="ECO:0000313" key="3">
    <source>
        <dbReference type="Proteomes" id="UP000177876"/>
    </source>
</evidence>
<dbReference type="EMBL" id="MELK01000035">
    <property type="protein sequence ID" value="OFW57272.1"/>
    <property type="molecule type" value="Genomic_DNA"/>
</dbReference>
<keyword evidence="1" id="KW-0472">Membrane</keyword>
<comment type="caution">
    <text evidence="2">The sequence shown here is derived from an EMBL/GenBank/DDBJ whole genome shotgun (WGS) entry which is preliminary data.</text>
</comment>
<sequence>MQISLFILIFTSLIGVLGLAYAYHFRNRALTLGAESLKAALSRTILKKEEDPREPSEKEWREGLDDLKMRIRRGIMIAAASFAVTLAACIAVSIAGLIHWGLSLAGVSILLACAVASLRLLSGIPRALEKSLG</sequence>
<dbReference type="Proteomes" id="UP000177876">
    <property type="component" value="Unassembled WGS sequence"/>
</dbReference>
<feature type="transmembrane region" description="Helical" evidence="1">
    <location>
        <begin position="75"/>
        <end position="98"/>
    </location>
</feature>
<feature type="transmembrane region" description="Helical" evidence="1">
    <location>
        <begin position="104"/>
        <end position="121"/>
    </location>
</feature>
<proteinExistence type="predicted"/>
<keyword evidence="1" id="KW-1133">Transmembrane helix</keyword>
<protein>
    <recommendedName>
        <fullName evidence="4">DUF2721 domain-containing protein</fullName>
    </recommendedName>
</protein>
<gene>
    <name evidence="2" type="ORF">A2Y75_07525</name>
</gene>
<organism evidence="2 3">
    <name type="scientific">Candidatus Solincola sediminis</name>
    <dbReference type="NCBI Taxonomy" id="1797199"/>
    <lineage>
        <taxon>Bacteria</taxon>
        <taxon>Bacillati</taxon>
        <taxon>Actinomycetota</taxon>
        <taxon>Candidatus Geothermincolia</taxon>
        <taxon>Candidatus Geothermincolales</taxon>
        <taxon>Candidatus Geothermincolaceae</taxon>
        <taxon>Candidatus Solincola</taxon>
    </lineage>
</organism>
<dbReference type="STRING" id="1797197.A2Y75_07525"/>
<evidence type="ECO:0000313" key="2">
    <source>
        <dbReference type="EMBL" id="OFW57272.1"/>
    </source>
</evidence>
<keyword evidence="1" id="KW-0812">Transmembrane</keyword>
<evidence type="ECO:0000256" key="1">
    <source>
        <dbReference type="SAM" id="Phobius"/>
    </source>
</evidence>
<reference evidence="2 3" key="1">
    <citation type="journal article" date="2016" name="Nat. Commun.">
        <title>Thousands of microbial genomes shed light on interconnected biogeochemical processes in an aquifer system.</title>
        <authorList>
            <person name="Anantharaman K."/>
            <person name="Brown C.T."/>
            <person name="Hug L.A."/>
            <person name="Sharon I."/>
            <person name="Castelle C.J."/>
            <person name="Probst A.J."/>
            <person name="Thomas B.C."/>
            <person name="Singh A."/>
            <person name="Wilkins M.J."/>
            <person name="Karaoz U."/>
            <person name="Brodie E.L."/>
            <person name="Williams K.H."/>
            <person name="Hubbard S.S."/>
            <person name="Banfield J.F."/>
        </authorList>
    </citation>
    <scope>NUCLEOTIDE SEQUENCE [LARGE SCALE GENOMIC DNA]</scope>
</reference>
<feature type="transmembrane region" description="Helical" evidence="1">
    <location>
        <begin position="6"/>
        <end position="23"/>
    </location>
</feature>
<accession>A0A1F2WKA5</accession>